<accession>A0A2H3C4Q3</accession>
<proteinExistence type="predicted"/>
<dbReference type="InterPro" id="IPR015943">
    <property type="entry name" value="WD40/YVTN_repeat-like_dom_sf"/>
</dbReference>
<dbReference type="Pfam" id="PF00400">
    <property type="entry name" value="WD40"/>
    <property type="match status" value="1"/>
</dbReference>
<dbReference type="STRING" id="1076256.A0A2H3C4Q3"/>
<dbReference type="AlphaFoldDB" id="A0A2H3C4Q3"/>
<dbReference type="InterPro" id="IPR036322">
    <property type="entry name" value="WD40_repeat_dom_sf"/>
</dbReference>
<dbReference type="InterPro" id="IPR001680">
    <property type="entry name" value="WD40_rpt"/>
</dbReference>
<dbReference type="EMBL" id="KZ293423">
    <property type="protein sequence ID" value="PBK71797.1"/>
    <property type="molecule type" value="Genomic_DNA"/>
</dbReference>
<name>A0A2H3C4Q3_9AGAR</name>
<dbReference type="Proteomes" id="UP000218334">
    <property type="component" value="Unassembled WGS sequence"/>
</dbReference>
<dbReference type="SMART" id="SM00320">
    <property type="entry name" value="WD40"/>
    <property type="match status" value="2"/>
</dbReference>
<reference evidence="2" key="1">
    <citation type="journal article" date="2017" name="Nat. Ecol. Evol.">
        <title>Genome expansion and lineage-specific genetic innovations in the forest pathogenic fungi Armillaria.</title>
        <authorList>
            <person name="Sipos G."/>
            <person name="Prasanna A.N."/>
            <person name="Walter M.C."/>
            <person name="O'Connor E."/>
            <person name="Balint B."/>
            <person name="Krizsan K."/>
            <person name="Kiss B."/>
            <person name="Hess J."/>
            <person name="Varga T."/>
            <person name="Slot J."/>
            <person name="Riley R."/>
            <person name="Boka B."/>
            <person name="Rigling D."/>
            <person name="Barry K."/>
            <person name="Lee J."/>
            <person name="Mihaltcheva S."/>
            <person name="LaButti K."/>
            <person name="Lipzen A."/>
            <person name="Waldron R."/>
            <person name="Moloney N.M."/>
            <person name="Sperisen C."/>
            <person name="Kredics L."/>
            <person name="Vagvoelgyi C."/>
            <person name="Patrignani A."/>
            <person name="Fitzpatrick D."/>
            <person name="Nagy I."/>
            <person name="Doyle S."/>
            <person name="Anderson J.B."/>
            <person name="Grigoriev I.V."/>
            <person name="Gueldener U."/>
            <person name="Muensterkoetter M."/>
            <person name="Nagy L.G."/>
        </authorList>
    </citation>
    <scope>NUCLEOTIDE SEQUENCE [LARGE SCALE GENOMIC DNA]</scope>
    <source>
        <strain evidence="2">28-4</strain>
    </source>
</reference>
<keyword evidence="2" id="KW-1185">Reference proteome</keyword>
<evidence type="ECO:0000313" key="1">
    <source>
        <dbReference type="EMBL" id="PBK71797.1"/>
    </source>
</evidence>
<sequence>MSNEYSIKQIIKSPHAAVLCLAVTEKGQFLASGGSDRVFLWNTKTGKQLKWPGGGGFRGDTTTMTWIHSEDDADEVLIYGTLHGYIICWKQIKNTNDFEELYCLHIGSTTEITALDFDPPSRRLVLSIRNGTIQVHKVDTQMKLHGYVSVIIQNCGPRAIYFLPNGESQNMIVFGCCSGKMYICYNVMLLYLMISTDTCYEGMMGR</sequence>
<dbReference type="Gene3D" id="2.130.10.10">
    <property type="entry name" value="YVTN repeat-like/Quinoprotein amine dehydrogenase"/>
    <property type="match status" value="1"/>
</dbReference>
<evidence type="ECO:0000313" key="2">
    <source>
        <dbReference type="Proteomes" id="UP000218334"/>
    </source>
</evidence>
<organism evidence="1 2">
    <name type="scientific">Armillaria solidipes</name>
    <dbReference type="NCBI Taxonomy" id="1076256"/>
    <lineage>
        <taxon>Eukaryota</taxon>
        <taxon>Fungi</taxon>
        <taxon>Dikarya</taxon>
        <taxon>Basidiomycota</taxon>
        <taxon>Agaricomycotina</taxon>
        <taxon>Agaricomycetes</taxon>
        <taxon>Agaricomycetidae</taxon>
        <taxon>Agaricales</taxon>
        <taxon>Marasmiineae</taxon>
        <taxon>Physalacriaceae</taxon>
        <taxon>Armillaria</taxon>
    </lineage>
</organism>
<gene>
    <name evidence="1" type="ORF">ARMSODRAFT_973368</name>
</gene>
<protein>
    <submittedName>
        <fullName evidence="1">WD40 repeat-like protein</fullName>
    </submittedName>
</protein>
<dbReference type="SUPFAM" id="SSF50978">
    <property type="entry name" value="WD40 repeat-like"/>
    <property type="match status" value="1"/>
</dbReference>